<dbReference type="Proteomes" id="UP000289260">
    <property type="component" value="Chromosome"/>
</dbReference>
<dbReference type="FunFam" id="3.40.50.10990:FF:000001">
    <property type="entry name" value="Riboflavin biosynthesis protein RibBA"/>
    <property type="match status" value="1"/>
</dbReference>
<dbReference type="GO" id="GO:0009231">
    <property type="term" value="P:riboflavin biosynthetic process"/>
    <property type="evidence" value="ECO:0007669"/>
    <property type="project" value="UniProtKB-UniRule"/>
</dbReference>
<dbReference type="NCBIfam" id="NF001591">
    <property type="entry name" value="PRK00393.1"/>
    <property type="match status" value="1"/>
</dbReference>
<dbReference type="GO" id="GO:0008686">
    <property type="term" value="F:3,4-dihydroxy-2-butanone-4-phosphate synthase activity"/>
    <property type="evidence" value="ECO:0007669"/>
    <property type="project" value="UniProtKB-UniRule"/>
</dbReference>
<comment type="function">
    <text evidence="2 20">Catalyzes the conversion of D-ribulose 5-phosphate to formate and 3,4-dihydroxy-2-butanone 4-phosphate.</text>
</comment>
<evidence type="ECO:0000256" key="17">
    <source>
        <dbReference type="ARBA" id="ARBA00049295"/>
    </source>
</evidence>
<dbReference type="SUPFAM" id="SSF142695">
    <property type="entry name" value="RibA-like"/>
    <property type="match status" value="1"/>
</dbReference>
<dbReference type="Pfam" id="PF00926">
    <property type="entry name" value="DHBP_synthase"/>
    <property type="match status" value="1"/>
</dbReference>
<dbReference type="InterPro" id="IPR036144">
    <property type="entry name" value="RibA-like_sf"/>
</dbReference>
<dbReference type="GO" id="GO:0003935">
    <property type="term" value="F:GTP cyclohydrolase II activity"/>
    <property type="evidence" value="ECO:0007669"/>
    <property type="project" value="UniProtKB-UniRule"/>
</dbReference>
<comment type="cofactor">
    <cofactor evidence="20">
        <name>Mg(2+)</name>
        <dbReference type="ChEBI" id="CHEBI:18420"/>
    </cofactor>
    <cofactor evidence="20">
        <name>Mn(2+)</name>
        <dbReference type="ChEBI" id="CHEBI:29035"/>
    </cofactor>
    <text evidence="20">Binds 2 divalent metal cations per subunit. Magnesium or manganese.</text>
</comment>
<evidence type="ECO:0000256" key="12">
    <source>
        <dbReference type="ARBA" id="ARBA00022842"/>
    </source>
</evidence>
<feature type="binding site" evidence="20">
    <location>
        <position position="35"/>
    </location>
    <ligand>
        <name>Mg(2+)</name>
        <dbReference type="ChEBI" id="CHEBI:18420"/>
        <label>2</label>
    </ligand>
</feature>
<feature type="binding site" evidence="19">
    <location>
        <position position="345"/>
    </location>
    <ligand>
        <name>GTP</name>
        <dbReference type="ChEBI" id="CHEBI:37565"/>
    </ligand>
</feature>
<dbReference type="Gene3D" id="3.40.50.10990">
    <property type="entry name" value="GTP cyclohydrolase II"/>
    <property type="match status" value="1"/>
</dbReference>
<comment type="similarity">
    <text evidence="5">In the N-terminal section; belongs to the DHBP synthase family.</text>
</comment>
<evidence type="ECO:0000256" key="7">
    <source>
        <dbReference type="ARBA" id="ARBA00022619"/>
    </source>
</evidence>
<dbReference type="Pfam" id="PF00925">
    <property type="entry name" value="GTP_cyclohydro2"/>
    <property type="match status" value="1"/>
</dbReference>
<dbReference type="OrthoDB" id="9793111at2"/>
<keyword evidence="13 19" id="KW-0342">GTP-binding</keyword>
<feature type="active site" description="Proton acceptor" evidence="19">
    <location>
        <position position="357"/>
    </location>
</feature>
<dbReference type="KEGG" id="ltr:EVS81_07730"/>
<feature type="binding site" evidence="20">
    <location>
        <position position="35"/>
    </location>
    <ligand>
        <name>Mg(2+)</name>
        <dbReference type="ChEBI" id="CHEBI:18420"/>
        <label>1</label>
    </ligand>
</feature>
<evidence type="ECO:0000256" key="11">
    <source>
        <dbReference type="ARBA" id="ARBA00022833"/>
    </source>
</evidence>
<feature type="binding site" evidence="20">
    <location>
        <begin position="147"/>
        <end position="151"/>
    </location>
    <ligand>
        <name>D-ribulose 5-phosphate</name>
        <dbReference type="ChEBI" id="CHEBI:58121"/>
    </ligand>
</feature>
<keyword evidence="7 20" id="KW-0686">Riboflavin biosynthesis</keyword>
<feature type="binding site" evidence="19">
    <location>
        <position position="285"/>
    </location>
    <ligand>
        <name>Zn(2+)</name>
        <dbReference type="ChEBI" id="CHEBI:29105"/>
        <note>catalytic</note>
    </ligand>
</feature>
<organism evidence="22 23">
    <name type="scientific">Leucobacter triazinivorans</name>
    <dbReference type="NCBI Taxonomy" id="1784719"/>
    <lineage>
        <taxon>Bacteria</taxon>
        <taxon>Bacillati</taxon>
        <taxon>Actinomycetota</taxon>
        <taxon>Actinomycetes</taxon>
        <taxon>Micrococcales</taxon>
        <taxon>Microbacteriaceae</taxon>
        <taxon>Leucobacter</taxon>
    </lineage>
</organism>
<evidence type="ECO:0000313" key="23">
    <source>
        <dbReference type="Proteomes" id="UP000289260"/>
    </source>
</evidence>
<dbReference type="EC" id="4.1.99.12" evidence="20"/>
<keyword evidence="23" id="KW-1185">Reference proteome</keyword>
<dbReference type="GO" id="GO:0030145">
    <property type="term" value="F:manganese ion binding"/>
    <property type="evidence" value="ECO:0007669"/>
    <property type="project" value="UniProtKB-UniRule"/>
</dbReference>
<comment type="similarity">
    <text evidence="19">Belongs to the GTP cyclohydrolase II family.</text>
</comment>
<evidence type="ECO:0000256" key="1">
    <source>
        <dbReference type="ARBA" id="ARBA00000141"/>
    </source>
</evidence>
<keyword evidence="11 19" id="KW-0862">Zinc</keyword>
<evidence type="ECO:0000256" key="18">
    <source>
        <dbReference type="ARBA" id="ARBA00060730"/>
    </source>
</evidence>
<evidence type="ECO:0000256" key="2">
    <source>
        <dbReference type="ARBA" id="ARBA00002284"/>
    </source>
</evidence>
<feature type="binding site" evidence="19">
    <location>
        <begin position="323"/>
        <end position="325"/>
    </location>
    <ligand>
        <name>GTP</name>
        <dbReference type="ChEBI" id="CHEBI:37565"/>
    </ligand>
</feature>
<dbReference type="UniPathway" id="UPA00275">
    <property type="reaction ID" value="UER00399"/>
</dbReference>
<dbReference type="InterPro" id="IPR000422">
    <property type="entry name" value="DHBP_synthase_RibB"/>
</dbReference>
<dbReference type="GO" id="GO:0005525">
    <property type="term" value="F:GTP binding"/>
    <property type="evidence" value="ECO:0007669"/>
    <property type="project" value="UniProtKB-KW"/>
</dbReference>
<dbReference type="EC" id="3.5.4.25" evidence="19"/>
<dbReference type="InterPro" id="IPR017945">
    <property type="entry name" value="DHBP_synth_RibB-like_a/b_dom"/>
</dbReference>
<dbReference type="InterPro" id="IPR000926">
    <property type="entry name" value="RibA"/>
</dbReference>
<feature type="binding site" evidence="19">
    <location>
        <position position="296"/>
    </location>
    <ligand>
        <name>Zn(2+)</name>
        <dbReference type="ChEBI" id="CHEBI:29105"/>
        <note>catalytic</note>
    </ligand>
</feature>
<evidence type="ECO:0000256" key="8">
    <source>
        <dbReference type="ARBA" id="ARBA00022723"/>
    </source>
</evidence>
<comment type="pathway">
    <text evidence="4 20">Cofactor biosynthesis; riboflavin biosynthesis; 2-hydroxy-3-oxobutyl phosphate from D-ribulose 5-phosphate: step 1/1.</text>
</comment>
<dbReference type="PANTHER" id="PTHR21327:SF18">
    <property type="entry name" value="3,4-DIHYDROXY-2-BUTANONE 4-PHOSPHATE SYNTHASE"/>
    <property type="match status" value="1"/>
</dbReference>
<keyword evidence="8 20" id="KW-0479">Metal-binding</keyword>
<keyword evidence="15 20" id="KW-0456">Lyase</keyword>
<comment type="catalytic activity">
    <reaction evidence="1 20">
        <text>D-ribulose 5-phosphate = (2S)-2-hydroxy-3-oxobutyl phosphate + formate + H(+)</text>
        <dbReference type="Rhea" id="RHEA:18457"/>
        <dbReference type="ChEBI" id="CHEBI:15378"/>
        <dbReference type="ChEBI" id="CHEBI:15740"/>
        <dbReference type="ChEBI" id="CHEBI:58121"/>
        <dbReference type="ChEBI" id="CHEBI:58830"/>
        <dbReference type="EC" id="4.1.99.12"/>
    </reaction>
</comment>
<dbReference type="GO" id="GO:0008270">
    <property type="term" value="F:zinc ion binding"/>
    <property type="evidence" value="ECO:0007669"/>
    <property type="project" value="UniProtKB-UniRule"/>
</dbReference>
<dbReference type="PIRSF" id="PIRSF001259">
    <property type="entry name" value="RibA"/>
    <property type="match status" value="1"/>
</dbReference>
<feature type="binding site" evidence="19">
    <location>
        <begin position="280"/>
        <end position="284"/>
    </location>
    <ligand>
        <name>GTP</name>
        <dbReference type="ChEBI" id="CHEBI:37565"/>
    </ligand>
</feature>
<evidence type="ECO:0000256" key="10">
    <source>
        <dbReference type="ARBA" id="ARBA00022801"/>
    </source>
</evidence>
<evidence type="ECO:0000256" key="3">
    <source>
        <dbReference type="ARBA" id="ARBA00004853"/>
    </source>
</evidence>
<reference evidence="22 23" key="1">
    <citation type="submission" date="2019-02" db="EMBL/GenBank/DDBJ databases">
        <authorList>
            <person name="Sun L."/>
            <person name="Pan D."/>
            <person name="Wu X."/>
        </authorList>
    </citation>
    <scope>NUCLEOTIDE SEQUENCE [LARGE SCALE GENOMIC DNA]</scope>
    <source>
        <strain evidence="22 23">JW-1</strain>
    </source>
</reference>
<dbReference type="PANTHER" id="PTHR21327">
    <property type="entry name" value="GTP CYCLOHYDROLASE II-RELATED"/>
    <property type="match status" value="1"/>
</dbReference>
<protein>
    <recommendedName>
        <fullName evidence="19 20">Multifunctional fusion protein</fullName>
    </recommendedName>
    <domain>
        <recommendedName>
            <fullName evidence="19">GTP cyclohydrolase-2</fullName>
            <ecNumber evidence="19">3.5.4.25</ecNumber>
        </recommendedName>
        <alternativeName>
            <fullName evidence="19">GTP cyclohydrolase II</fullName>
        </alternativeName>
    </domain>
    <domain>
        <recommendedName>
            <fullName evidence="20">3,4-dihydroxy-2-butanone 4-phosphate synthase</fullName>
            <shortName evidence="20">DHBP synthase</shortName>
            <ecNumber evidence="20">4.1.99.12</ecNumber>
        </recommendedName>
    </domain>
</protein>
<evidence type="ECO:0000313" key="22">
    <source>
        <dbReference type="EMBL" id="QBE48732.1"/>
    </source>
</evidence>
<accession>A0A4P6KEN5</accession>
<comment type="pathway">
    <text evidence="3 19">Cofactor biosynthesis; riboflavin biosynthesis; 5-amino-6-(D-ribitylamino)uracil from GTP: step 1/4.</text>
</comment>
<dbReference type="RefSeq" id="WP_130109867.1">
    <property type="nucleotide sequence ID" value="NZ_CP035806.1"/>
</dbReference>
<keyword evidence="10 19" id="KW-0378">Hydrolase</keyword>
<feature type="domain" description="GTP cyclohydrolase II" evidence="21">
    <location>
        <begin position="236"/>
        <end position="401"/>
    </location>
</feature>
<dbReference type="SUPFAM" id="SSF55821">
    <property type="entry name" value="YrdC/RibB"/>
    <property type="match status" value="1"/>
</dbReference>
<sequence>MSDPSTTPGISTIEEAVAAIKAGRPVIVADNEDRENEGDVILSAELATAETIAWTVQRSSGLLCAPMTNQIADQLDLPVMVETNEDVRGTAYTVTVDAAHGVTTGISASDRAATVRALAGAAAVPGDVRRPGHVLPLRAVDGGVRARDGHTEASVELMRLAGLRPVAVIAEIVADDGEMMRLPELIELGRRENVPVTTIERLIAYLNEHEPAAPTSDDAATDQPVQPHRSVSLRANTLLPTVHGEFRALAYRDRRIGVDHIALVAETPEGTMPGPEALVRVHSECITGEAFGSLKCECGPQLDAALRLVNERGGIVIYLRGHEGRGIGLANKLRAYQLQEQGLDTLDANLQLGLPADARDYSAAAEILADLGVDRVRLLTNNPDKVAQLRDHGIEITERVPLLVGVTEQNIGYLAAKRDRMGHELPGDVRGA</sequence>
<evidence type="ECO:0000256" key="16">
    <source>
        <dbReference type="ARBA" id="ARBA00043932"/>
    </source>
</evidence>
<evidence type="ECO:0000256" key="20">
    <source>
        <dbReference type="HAMAP-Rule" id="MF_00180"/>
    </source>
</evidence>
<evidence type="ECO:0000256" key="13">
    <source>
        <dbReference type="ARBA" id="ARBA00023134"/>
    </source>
</evidence>
<feature type="active site" description="Nucleophile" evidence="19">
    <location>
        <position position="359"/>
    </location>
</feature>
<comment type="similarity">
    <text evidence="18 20">Belongs to the DHBP synthase family.</text>
</comment>
<dbReference type="InterPro" id="IPR032677">
    <property type="entry name" value="GTP_cyclohydro_II"/>
</dbReference>
<dbReference type="GO" id="GO:0005829">
    <property type="term" value="C:cytosol"/>
    <property type="evidence" value="ECO:0007669"/>
    <property type="project" value="TreeGrafter"/>
</dbReference>
<evidence type="ECO:0000256" key="4">
    <source>
        <dbReference type="ARBA" id="ARBA00004904"/>
    </source>
</evidence>
<dbReference type="HAMAP" id="MF_00179">
    <property type="entry name" value="RibA"/>
    <property type="match status" value="1"/>
</dbReference>
<feature type="site" description="Essential for catalytic activity" evidence="20">
    <location>
        <position position="133"/>
    </location>
</feature>
<evidence type="ECO:0000256" key="14">
    <source>
        <dbReference type="ARBA" id="ARBA00023211"/>
    </source>
</evidence>
<keyword evidence="14 20" id="KW-0464">Manganese</keyword>
<keyword evidence="9 19" id="KW-0547">Nucleotide-binding</keyword>
<dbReference type="NCBIfam" id="TIGR00506">
    <property type="entry name" value="ribB"/>
    <property type="match status" value="1"/>
</dbReference>
<comment type="function">
    <text evidence="16 19">Catalyzes the conversion of GTP to 2,5-diamino-6-ribosylamino-4(3H)-pyrimidinone 5'-phosphate (DARP), formate and pyrophosphate.</text>
</comment>
<evidence type="ECO:0000256" key="5">
    <source>
        <dbReference type="ARBA" id="ARBA00005520"/>
    </source>
</evidence>
<dbReference type="GO" id="GO:0000287">
    <property type="term" value="F:magnesium ion binding"/>
    <property type="evidence" value="ECO:0007669"/>
    <property type="project" value="UniProtKB-UniRule"/>
</dbReference>
<evidence type="ECO:0000256" key="6">
    <source>
        <dbReference type="ARBA" id="ARBA00011738"/>
    </source>
</evidence>
<dbReference type="AlphaFoldDB" id="A0A4P6KEN5"/>
<keyword evidence="12 20" id="KW-0460">Magnesium</keyword>
<dbReference type="Gene3D" id="3.90.870.10">
    <property type="entry name" value="DHBP synthase"/>
    <property type="match status" value="1"/>
</dbReference>
<feature type="binding site" evidence="20">
    <location>
        <position position="39"/>
    </location>
    <ligand>
        <name>D-ribulose 5-phosphate</name>
        <dbReference type="ChEBI" id="CHEBI:58121"/>
    </ligand>
</feature>
<feature type="binding site" evidence="19">
    <location>
        <position position="298"/>
    </location>
    <ligand>
        <name>Zn(2+)</name>
        <dbReference type="ChEBI" id="CHEBI:29105"/>
        <note>catalytic</note>
    </ligand>
</feature>
<comment type="catalytic activity">
    <reaction evidence="17 19">
        <text>GTP + 4 H2O = 2,5-diamino-6-hydroxy-4-(5-phosphoribosylamino)-pyrimidine + formate + 2 phosphate + 3 H(+)</text>
        <dbReference type="Rhea" id="RHEA:23704"/>
        <dbReference type="ChEBI" id="CHEBI:15377"/>
        <dbReference type="ChEBI" id="CHEBI:15378"/>
        <dbReference type="ChEBI" id="CHEBI:15740"/>
        <dbReference type="ChEBI" id="CHEBI:37565"/>
        <dbReference type="ChEBI" id="CHEBI:43474"/>
        <dbReference type="ChEBI" id="CHEBI:58614"/>
        <dbReference type="EC" id="3.5.4.25"/>
    </reaction>
</comment>
<evidence type="ECO:0000256" key="15">
    <source>
        <dbReference type="ARBA" id="ARBA00023239"/>
    </source>
</evidence>
<feature type="binding site" evidence="19">
    <location>
        <position position="380"/>
    </location>
    <ligand>
        <name>GTP</name>
        <dbReference type="ChEBI" id="CHEBI:37565"/>
    </ligand>
</feature>
<dbReference type="CDD" id="cd00641">
    <property type="entry name" value="GTP_cyclohydro2"/>
    <property type="match status" value="1"/>
</dbReference>
<name>A0A4P6KEN5_9MICO</name>
<dbReference type="FunFam" id="3.90.870.10:FF:000002">
    <property type="entry name" value="3,4-dihydroxy-2-butanone 4-phosphate synthase"/>
    <property type="match status" value="1"/>
</dbReference>
<feature type="binding site" evidence="20">
    <location>
        <begin position="34"/>
        <end position="35"/>
    </location>
    <ligand>
        <name>D-ribulose 5-phosphate</name>
        <dbReference type="ChEBI" id="CHEBI:58121"/>
    </ligand>
</feature>
<evidence type="ECO:0000256" key="19">
    <source>
        <dbReference type="HAMAP-Rule" id="MF_00179"/>
    </source>
</evidence>
<feature type="site" description="Essential for catalytic activity" evidence="20">
    <location>
        <position position="171"/>
    </location>
</feature>
<dbReference type="HAMAP" id="MF_00180">
    <property type="entry name" value="RibB"/>
    <property type="match status" value="1"/>
</dbReference>
<proteinExistence type="inferred from homology"/>
<gene>
    <name evidence="20 22" type="primary">ribB</name>
    <name evidence="19" type="synonym">ribA</name>
    <name evidence="22" type="ORF">EVS81_07730</name>
</gene>
<feature type="binding site" evidence="19">
    <location>
        <position position="385"/>
    </location>
    <ligand>
        <name>GTP</name>
        <dbReference type="ChEBI" id="CHEBI:37565"/>
    </ligand>
</feature>
<feature type="binding site" evidence="19">
    <location>
        <position position="301"/>
    </location>
    <ligand>
        <name>GTP</name>
        <dbReference type="ChEBI" id="CHEBI:37565"/>
    </ligand>
</feature>
<dbReference type="EMBL" id="CP035806">
    <property type="protein sequence ID" value="QBE48732.1"/>
    <property type="molecule type" value="Genomic_DNA"/>
</dbReference>
<evidence type="ECO:0000256" key="9">
    <source>
        <dbReference type="ARBA" id="ARBA00022741"/>
    </source>
</evidence>
<comment type="cofactor">
    <cofactor evidence="19">
        <name>Zn(2+)</name>
        <dbReference type="ChEBI" id="CHEBI:29105"/>
    </cofactor>
    <text evidence="19">Binds 1 zinc ion per subunit.</text>
</comment>
<comment type="subunit">
    <text evidence="6 20">Homodimer.</text>
</comment>
<dbReference type="NCBIfam" id="TIGR00505">
    <property type="entry name" value="ribA"/>
    <property type="match status" value="1"/>
</dbReference>
<evidence type="ECO:0000259" key="21">
    <source>
        <dbReference type="Pfam" id="PF00925"/>
    </source>
</evidence>
<feature type="binding site" evidence="20">
    <location>
        <position position="150"/>
    </location>
    <ligand>
        <name>Mg(2+)</name>
        <dbReference type="ChEBI" id="CHEBI:18420"/>
        <label>2</label>
    </ligand>
</feature>